<name>A0ABN0X8J8_9ACTN</name>
<keyword evidence="3" id="KW-1185">Reference proteome</keyword>
<keyword evidence="1" id="KW-0812">Transmembrane</keyword>
<comment type="caution">
    <text evidence="2">The sequence shown here is derived from an EMBL/GenBank/DDBJ whole genome shotgun (WGS) entry which is preliminary data.</text>
</comment>
<protein>
    <submittedName>
        <fullName evidence="2">Metal-dependent hydrolase</fullName>
    </submittedName>
</protein>
<dbReference type="InterPro" id="IPR007404">
    <property type="entry name" value="YdjM-like"/>
</dbReference>
<sequence>MMGHTHALAGAAAWLGTVPFLADYGMRMTPGQIAAGAVVCAGAAMLPDLDHHDGTIANTFGPVTRALCKGIAAVSGGHRHATHSLLFCVAMAVGADLLSEHLVQAWWVMLFLIIGLGLRGIGIRVPEREHFDALLNAAIAGGLTFLMARMQFAGPGLGTHGFTLGWAGFAVGLGCLAHVVTDGITPQGCPVFWPIPWRLAIPLVGSTNGKVEKWVVTPLLTLGIVILGVRSSAGSFAAHWLEHNGG</sequence>
<proteinExistence type="predicted"/>
<evidence type="ECO:0000256" key="1">
    <source>
        <dbReference type="SAM" id="Phobius"/>
    </source>
</evidence>
<dbReference type="GO" id="GO:0016787">
    <property type="term" value="F:hydrolase activity"/>
    <property type="evidence" value="ECO:0007669"/>
    <property type="project" value="UniProtKB-KW"/>
</dbReference>
<organism evidence="2 3">
    <name type="scientific">Actinoallomurus spadix</name>
    <dbReference type="NCBI Taxonomy" id="79912"/>
    <lineage>
        <taxon>Bacteria</taxon>
        <taxon>Bacillati</taxon>
        <taxon>Actinomycetota</taxon>
        <taxon>Actinomycetes</taxon>
        <taxon>Streptosporangiales</taxon>
        <taxon>Thermomonosporaceae</taxon>
        <taxon>Actinoallomurus</taxon>
    </lineage>
</organism>
<evidence type="ECO:0000313" key="2">
    <source>
        <dbReference type="EMBL" id="GAA0357809.1"/>
    </source>
</evidence>
<dbReference type="PANTHER" id="PTHR35531:SF1">
    <property type="entry name" value="INNER MEMBRANE PROTEIN YBCI-RELATED"/>
    <property type="match status" value="1"/>
</dbReference>
<keyword evidence="1" id="KW-1133">Transmembrane helix</keyword>
<keyword evidence="1" id="KW-0472">Membrane</keyword>
<feature type="transmembrane region" description="Helical" evidence="1">
    <location>
        <begin position="164"/>
        <end position="181"/>
    </location>
</feature>
<gene>
    <name evidence="2" type="ORF">GCM10010151_54340</name>
</gene>
<dbReference type="PANTHER" id="PTHR35531">
    <property type="entry name" value="INNER MEMBRANE PROTEIN YBCI-RELATED"/>
    <property type="match status" value="1"/>
</dbReference>
<feature type="transmembrane region" description="Helical" evidence="1">
    <location>
        <begin position="104"/>
        <end position="121"/>
    </location>
</feature>
<dbReference type="Proteomes" id="UP001501822">
    <property type="component" value="Unassembled WGS sequence"/>
</dbReference>
<feature type="transmembrane region" description="Helical" evidence="1">
    <location>
        <begin position="133"/>
        <end position="152"/>
    </location>
</feature>
<dbReference type="Pfam" id="PF04307">
    <property type="entry name" value="YdjM"/>
    <property type="match status" value="2"/>
</dbReference>
<reference evidence="2 3" key="1">
    <citation type="journal article" date="2019" name="Int. J. Syst. Evol. Microbiol.">
        <title>The Global Catalogue of Microorganisms (GCM) 10K type strain sequencing project: providing services to taxonomists for standard genome sequencing and annotation.</title>
        <authorList>
            <consortium name="The Broad Institute Genomics Platform"/>
            <consortium name="The Broad Institute Genome Sequencing Center for Infectious Disease"/>
            <person name="Wu L."/>
            <person name="Ma J."/>
        </authorList>
    </citation>
    <scope>NUCLEOTIDE SEQUENCE [LARGE SCALE GENOMIC DNA]</scope>
    <source>
        <strain evidence="2 3">JCM 3146</strain>
    </source>
</reference>
<accession>A0ABN0X8J8</accession>
<evidence type="ECO:0000313" key="3">
    <source>
        <dbReference type="Proteomes" id="UP001501822"/>
    </source>
</evidence>
<keyword evidence="2" id="KW-0378">Hydrolase</keyword>
<dbReference type="EMBL" id="BAAABM010000049">
    <property type="protein sequence ID" value="GAA0357809.1"/>
    <property type="molecule type" value="Genomic_DNA"/>
</dbReference>